<dbReference type="Gene3D" id="3.20.20.70">
    <property type="entry name" value="Aldolase class I"/>
    <property type="match status" value="1"/>
</dbReference>
<comment type="caution">
    <text evidence="10">The sequence shown here is derived from an EMBL/GenBank/DDBJ whole genome shotgun (WGS) entry which is preliminary data.</text>
</comment>
<keyword evidence="6" id="KW-0560">Oxidoreductase</keyword>
<dbReference type="InterPro" id="IPR004136">
    <property type="entry name" value="NMO"/>
</dbReference>
<dbReference type="SUPFAM" id="SSF51412">
    <property type="entry name" value="Inosine monophosphate dehydrogenase (IMPDH)"/>
    <property type="match status" value="1"/>
</dbReference>
<evidence type="ECO:0000256" key="6">
    <source>
        <dbReference type="ARBA" id="ARBA00023002"/>
    </source>
</evidence>
<keyword evidence="5" id="KW-0288">FMN</keyword>
<proteinExistence type="inferred from homology"/>
<gene>
    <name evidence="10" type="ORF">N864_21460</name>
</gene>
<evidence type="ECO:0000256" key="3">
    <source>
        <dbReference type="ARBA" id="ARBA00022575"/>
    </source>
</evidence>
<organism evidence="10 11">
    <name type="scientific">Intrasporangium chromatireducens Q5-1</name>
    <dbReference type="NCBI Taxonomy" id="584657"/>
    <lineage>
        <taxon>Bacteria</taxon>
        <taxon>Bacillati</taxon>
        <taxon>Actinomycetota</taxon>
        <taxon>Actinomycetes</taxon>
        <taxon>Micrococcales</taxon>
        <taxon>Intrasporangiaceae</taxon>
        <taxon>Intrasporangium</taxon>
    </lineage>
</organism>
<evidence type="ECO:0000256" key="9">
    <source>
        <dbReference type="ARBA" id="ARBA00049401"/>
    </source>
</evidence>
<protein>
    <recommendedName>
        <fullName evidence="8">Propionate 3-nitronate monooxygenase</fullName>
    </recommendedName>
</protein>
<dbReference type="GO" id="GO:0009636">
    <property type="term" value="P:response to toxic substance"/>
    <property type="evidence" value="ECO:0007669"/>
    <property type="project" value="UniProtKB-KW"/>
</dbReference>
<dbReference type="EMBL" id="AWQS01000128">
    <property type="protein sequence ID" value="EWT05271.1"/>
    <property type="molecule type" value="Genomic_DNA"/>
</dbReference>
<dbReference type="OrthoDB" id="9778912at2"/>
<evidence type="ECO:0000313" key="11">
    <source>
        <dbReference type="Proteomes" id="UP000019494"/>
    </source>
</evidence>
<evidence type="ECO:0000256" key="2">
    <source>
        <dbReference type="ARBA" id="ARBA00009881"/>
    </source>
</evidence>
<dbReference type="PANTHER" id="PTHR42747:SF3">
    <property type="entry name" value="NITRONATE MONOOXYGENASE-RELATED"/>
    <property type="match status" value="1"/>
</dbReference>
<evidence type="ECO:0000256" key="5">
    <source>
        <dbReference type="ARBA" id="ARBA00022643"/>
    </source>
</evidence>
<dbReference type="AlphaFoldDB" id="W9GGB0"/>
<dbReference type="RefSeq" id="WP_034718024.1">
    <property type="nucleotide sequence ID" value="NZ_AWQS01000128.1"/>
</dbReference>
<evidence type="ECO:0000256" key="8">
    <source>
        <dbReference type="ARBA" id="ARBA00031155"/>
    </source>
</evidence>
<reference evidence="11" key="1">
    <citation type="submission" date="2013-08" db="EMBL/GenBank/DDBJ databases">
        <title>Intrasporangium oryzae NRRL B-24470.</title>
        <authorList>
            <person name="Liu H."/>
            <person name="Wang G."/>
        </authorList>
    </citation>
    <scope>NUCLEOTIDE SEQUENCE [LARGE SCALE GENOMIC DNA]</scope>
    <source>
        <strain evidence="11">Q5-1</strain>
    </source>
</reference>
<evidence type="ECO:0000256" key="4">
    <source>
        <dbReference type="ARBA" id="ARBA00022630"/>
    </source>
</evidence>
<comment type="similarity">
    <text evidence="2">Belongs to the nitronate monooxygenase family. NMO class I subfamily.</text>
</comment>
<dbReference type="GO" id="GO:0051213">
    <property type="term" value="F:dioxygenase activity"/>
    <property type="evidence" value="ECO:0007669"/>
    <property type="project" value="UniProtKB-KW"/>
</dbReference>
<evidence type="ECO:0000256" key="7">
    <source>
        <dbReference type="ARBA" id="ARBA00023033"/>
    </source>
</evidence>
<name>W9GGB0_9MICO</name>
<keyword evidence="4" id="KW-0285">Flavoprotein</keyword>
<keyword evidence="3" id="KW-0216">Detoxification</keyword>
<evidence type="ECO:0000313" key="10">
    <source>
        <dbReference type="EMBL" id="EWT05271.1"/>
    </source>
</evidence>
<dbReference type="Proteomes" id="UP000019494">
    <property type="component" value="Unassembled WGS sequence"/>
</dbReference>
<dbReference type="Pfam" id="PF03060">
    <property type="entry name" value="NMO"/>
    <property type="match status" value="1"/>
</dbReference>
<evidence type="ECO:0000256" key="1">
    <source>
        <dbReference type="ARBA" id="ARBA00001917"/>
    </source>
</evidence>
<dbReference type="PANTHER" id="PTHR42747">
    <property type="entry name" value="NITRONATE MONOOXYGENASE-RELATED"/>
    <property type="match status" value="1"/>
</dbReference>
<dbReference type="GO" id="GO:0018580">
    <property type="term" value="F:nitronate monooxygenase activity"/>
    <property type="evidence" value="ECO:0007669"/>
    <property type="project" value="InterPro"/>
</dbReference>
<keyword evidence="7" id="KW-0503">Monooxygenase</keyword>
<accession>W9GGB0</accession>
<keyword evidence="11" id="KW-1185">Reference proteome</keyword>
<sequence length="351" mass="36658">MVVSELHVPIVGAPMAGGPSTPELAAVVSDAGGLGFIAAGMLDAPALHEQIAEVWARTERPFGVNLFVPATANTYAAQPRPLEGAERAHAVSAYRDRLVRDAARLGVEPGEGRPDDTDDWERKIDLVTRERVPVVSFTFGLPSAGVVHELQRSGTEVLVTVTDVDEARAAADHDVDGLCVQGPAAGGHRGTLDEAKGPSTDDLVDLVSSVRAAVDLPIVAAGGVSSPQGVAQLRAAGAAAIQVGTLLLLTPEAGTHLVHRRALSDPSFTETAVTRVFSGRLARSLVNDFVRAHDGTAPAAYPEVNHVAGPLRRASAAAEDPQWFALWAGTRWRDARPVPAAVVVRDLAASL</sequence>
<dbReference type="PATRIC" id="fig|584657.3.peg.2838"/>
<keyword evidence="10" id="KW-0223">Dioxygenase</keyword>
<dbReference type="InterPro" id="IPR013785">
    <property type="entry name" value="Aldolase_TIM"/>
</dbReference>
<dbReference type="CDD" id="cd04730">
    <property type="entry name" value="NPD_like"/>
    <property type="match status" value="1"/>
</dbReference>
<comment type="cofactor">
    <cofactor evidence="1">
        <name>FMN</name>
        <dbReference type="ChEBI" id="CHEBI:58210"/>
    </cofactor>
</comment>
<comment type="catalytic activity">
    <reaction evidence="9">
        <text>3 propionate 3-nitronate + 3 O2 + H2O = 3 3-oxopropanoate + 2 nitrate + nitrite + H2O2 + 3 H(+)</text>
        <dbReference type="Rhea" id="RHEA:57332"/>
        <dbReference type="ChEBI" id="CHEBI:15377"/>
        <dbReference type="ChEBI" id="CHEBI:15378"/>
        <dbReference type="ChEBI" id="CHEBI:15379"/>
        <dbReference type="ChEBI" id="CHEBI:16240"/>
        <dbReference type="ChEBI" id="CHEBI:16301"/>
        <dbReference type="ChEBI" id="CHEBI:17632"/>
        <dbReference type="ChEBI" id="CHEBI:33190"/>
        <dbReference type="ChEBI" id="CHEBI:136067"/>
    </reaction>
</comment>